<gene>
    <name evidence="3" type="ORF">SK128_021192</name>
</gene>
<name>A0AAN8WWA9_HALRR</name>
<evidence type="ECO:0000256" key="2">
    <source>
        <dbReference type="ARBA" id="ARBA00022553"/>
    </source>
</evidence>
<dbReference type="InterPro" id="IPR000648">
    <property type="entry name" value="Oxysterol-bd"/>
</dbReference>
<dbReference type="SUPFAM" id="SSF144000">
    <property type="entry name" value="Oxysterol-binding protein-like"/>
    <property type="match status" value="1"/>
</dbReference>
<dbReference type="GO" id="GO:0097038">
    <property type="term" value="C:perinuclear endoplasmic reticulum"/>
    <property type="evidence" value="ECO:0007669"/>
    <property type="project" value="TreeGrafter"/>
</dbReference>
<keyword evidence="4" id="KW-1185">Reference proteome</keyword>
<dbReference type="InterPro" id="IPR037239">
    <property type="entry name" value="OSBP_sf"/>
</dbReference>
<dbReference type="PANTHER" id="PTHR10972">
    <property type="entry name" value="OXYSTEROL-BINDING PROTEIN-RELATED"/>
    <property type="match status" value="1"/>
</dbReference>
<keyword evidence="2" id="KW-0597">Phosphoprotein</keyword>
<dbReference type="FunFam" id="2.40.160.120:FF:000001">
    <property type="entry name" value="Oxysterol-binding protein"/>
    <property type="match status" value="1"/>
</dbReference>
<dbReference type="Gene3D" id="2.40.160.120">
    <property type="match status" value="1"/>
</dbReference>
<reference evidence="3 4" key="1">
    <citation type="submission" date="2023-11" db="EMBL/GenBank/DDBJ databases">
        <title>Halocaridina rubra genome assembly.</title>
        <authorList>
            <person name="Smith C."/>
        </authorList>
    </citation>
    <scope>NUCLEOTIDE SEQUENCE [LARGE SCALE GENOMIC DNA]</scope>
    <source>
        <strain evidence="3">EP-1</strain>
        <tissue evidence="3">Whole</tissue>
    </source>
</reference>
<dbReference type="AlphaFoldDB" id="A0AAN8WWA9"/>
<evidence type="ECO:0000313" key="4">
    <source>
        <dbReference type="Proteomes" id="UP001381693"/>
    </source>
</evidence>
<protein>
    <submittedName>
        <fullName evidence="3">Uncharacterized protein</fullName>
    </submittedName>
</protein>
<dbReference type="Proteomes" id="UP001381693">
    <property type="component" value="Unassembled WGS sequence"/>
</dbReference>
<organism evidence="3 4">
    <name type="scientific">Halocaridina rubra</name>
    <name type="common">Hawaiian red shrimp</name>
    <dbReference type="NCBI Taxonomy" id="373956"/>
    <lineage>
        <taxon>Eukaryota</taxon>
        <taxon>Metazoa</taxon>
        <taxon>Ecdysozoa</taxon>
        <taxon>Arthropoda</taxon>
        <taxon>Crustacea</taxon>
        <taxon>Multicrustacea</taxon>
        <taxon>Malacostraca</taxon>
        <taxon>Eumalacostraca</taxon>
        <taxon>Eucarida</taxon>
        <taxon>Decapoda</taxon>
        <taxon>Pleocyemata</taxon>
        <taxon>Caridea</taxon>
        <taxon>Atyoidea</taxon>
        <taxon>Atyidae</taxon>
        <taxon>Halocaridina</taxon>
    </lineage>
</organism>
<dbReference type="GO" id="GO:0005886">
    <property type="term" value="C:plasma membrane"/>
    <property type="evidence" value="ECO:0007669"/>
    <property type="project" value="TreeGrafter"/>
</dbReference>
<accession>A0AAN8WWA9</accession>
<dbReference type="Pfam" id="PF01237">
    <property type="entry name" value="Oxysterol_BP"/>
    <property type="match status" value="1"/>
</dbReference>
<dbReference type="GO" id="GO:0005829">
    <property type="term" value="C:cytosol"/>
    <property type="evidence" value="ECO:0007669"/>
    <property type="project" value="TreeGrafter"/>
</dbReference>
<dbReference type="PANTHER" id="PTHR10972:SF205">
    <property type="entry name" value="OXYSTEROL-BINDING PROTEIN 1"/>
    <property type="match status" value="1"/>
</dbReference>
<evidence type="ECO:0000313" key="3">
    <source>
        <dbReference type="EMBL" id="KAK7069693.1"/>
    </source>
</evidence>
<dbReference type="GO" id="GO:0120009">
    <property type="term" value="P:intermembrane lipid transfer"/>
    <property type="evidence" value="ECO:0007669"/>
    <property type="project" value="UniProtKB-ARBA"/>
</dbReference>
<evidence type="ECO:0000256" key="1">
    <source>
        <dbReference type="ARBA" id="ARBA00008842"/>
    </source>
</evidence>
<dbReference type="GO" id="GO:0032934">
    <property type="term" value="F:sterol binding"/>
    <property type="evidence" value="ECO:0007669"/>
    <property type="project" value="TreeGrafter"/>
</dbReference>
<proteinExistence type="inferred from homology"/>
<sequence>MLCLVSHHPPIVAQYIEGNAGWASWQDFSMSSKFRGKYLQIIPLGIAHLKFGKNGNHYSWRKVSTTAHNMIVGKLWLDNHGEMEIINHKTGDKCCLKFIPYSYFSRETPKKILIVAVYSDF</sequence>
<comment type="caution">
    <text evidence="3">The sequence shown here is derived from an EMBL/GenBank/DDBJ whole genome shotgun (WGS) entry which is preliminary data.</text>
</comment>
<dbReference type="EMBL" id="JAXCGZ010015955">
    <property type="protein sequence ID" value="KAK7069693.1"/>
    <property type="molecule type" value="Genomic_DNA"/>
</dbReference>
<comment type="similarity">
    <text evidence="1">Belongs to the OSBP family.</text>
</comment>